<proteinExistence type="predicted"/>
<dbReference type="STRING" id="1209931.A0A135TWI5"/>
<dbReference type="InterPro" id="IPR029063">
    <property type="entry name" value="SAM-dependent_MTases_sf"/>
</dbReference>
<dbReference type="GO" id="GO:0032259">
    <property type="term" value="P:methylation"/>
    <property type="evidence" value="ECO:0007669"/>
    <property type="project" value="UniProtKB-KW"/>
</dbReference>
<gene>
    <name evidence="2" type="ORF">CSAL01_12380</name>
</gene>
<evidence type="ECO:0000313" key="3">
    <source>
        <dbReference type="Proteomes" id="UP000070121"/>
    </source>
</evidence>
<dbReference type="Gene3D" id="3.40.50.150">
    <property type="entry name" value="Vaccinia Virus protein VP39"/>
    <property type="match status" value="1"/>
</dbReference>
<name>A0A135TWI5_9PEZI</name>
<evidence type="ECO:0000313" key="2">
    <source>
        <dbReference type="EMBL" id="KXH52526.1"/>
    </source>
</evidence>
<keyword evidence="2" id="KW-0489">Methyltransferase</keyword>
<reference evidence="2 3" key="1">
    <citation type="submission" date="2014-02" db="EMBL/GenBank/DDBJ databases">
        <title>The genome sequence of Colletotrichum salicis CBS 607.94.</title>
        <authorList>
            <person name="Baroncelli R."/>
            <person name="Thon M.R."/>
        </authorList>
    </citation>
    <scope>NUCLEOTIDE SEQUENCE [LARGE SCALE GENOMIC DNA]</scope>
    <source>
        <strain evidence="2 3">CBS 607.94</strain>
    </source>
</reference>
<dbReference type="AlphaFoldDB" id="A0A135TWI5"/>
<keyword evidence="3" id="KW-1185">Reference proteome</keyword>
<accession>A0A135TWI5</accession>
<feature type="region of interest" description="Disordered" evidence="1">
    <location>
        <begin position="74"/>
        <end position="96"/>
    </location>
</feature>
<evidence type="ECO:0000256" key="1">
    <source>
        <dbReference type="SAM" id="MobiDB-lite"/>
    </source>
</evidence>
<dbReference type="CDD" id="cd02440">
    <property type="entry name" value="AdoMet_MTases"/>
    <property type="match status" value="1"/>
</dbReference>
<sequence length="263" mass="28734">MFQTSLLYKFIVTHTMAEELSGEAVAAEAIAGVHPTTENAENAAAPVAPASPAAASRPAPPVSSVAAALIVAEEDPDSSTDGYESGTDGSSNASTSLSLSVRDYEWENKRRYHKFKQGRYLCPNHEPEQDREDMKHALVVHICDVGDNYPEAEIDGIDLSPIQPGFVPPNVKFLVDDAEAEWLYPDNSIDFIHLRQGIKAGWLDRVARAEMEIACDDGTMGPDYAPTKMMNLIEEGLGKFGFELYTFLGIANTMLHCIKSIQK</sequence>
<dbReference type="EMBL" id="JFFI01001859">
    <property type="protein sequence ID" value="KXH52526.1"/>
    <property type="molecule type" value="Genomic_DNA"/>
</dbReference>
<dbReference type="GO" id="GO:0008168">
    <property type="term" value="F:methyltransferase activity"/>
    <property type="evidence" value="ECO:0007669"/>
    <property type="project" value="UniProtKB-KW"/>
</dbReference>
<protein>
    <submittedName>
        <fullName evidence="2">TAM domain methyltransferase</fullName>
    </submittedName>
</protein>
<dbReference type="SUPFAM" id="SSF53335">
    <property type="entry name" value="S-adenosyl-L-methionine-dependent methyltransferases"/>
    <property type="match status" value="1"/>
</dbReference>
<dbReference type="OrthoDB" id="2013972at2759"/>
<dbReference type="Proteomes" id="UP000070121">
    <property type="component" value="Unassembled WGS sequence"/>
</dbReference>
<keyword evidence="2" id="KW-0808">Transferase</keyword>
<organism evidence="2 3">
    <name type="scientific">Colletotrichum salicis</name>
    <dbReference type="NCBI Taxonomy" id="1209931"/>
    <lineage>
        <taxon>Eukaryota</taxon>
        <taxon>Fungi</taxon>
        <taxon>Dikarya</taxon>
        <taxon>Ascomycota</taxon>
        <taxon>Pezizomycotina</taxon>
        <taxon>Sordariomycetes</taxon>
        <taxon>Hypocreomycetidae</taxon>
        <taxon>Glomerellales</taxon>
        <taxon>Glomerellaceae</taxon>
        <taxon>Colletotrichum</taxon>
        <taxon>Colletotrichum acutatum species complex</taxon>
    </lineage>
</organism>
<comment type="caution">
    <text evidence="2">The sequence shown here is derived from an EMBL/GenBank/DDBJ whole genome shotgun (WGS) entry which is preliminary data.</text>
</comment>